<evidence type="ECO:0000256" key="7">
    <source>
        <dbReference type="SAM" id="Phobius"/>
    </source>
</evidence>
<comment type="caution">
    <text evidence="9">The sequence shown here is derived from an EMBL/GenBank/DDBJ whole genome shotgun (WGS) entry which is preliminary data.</text>
</comment>
<feature type="region of interest" description="Disordered" evidence="6">
    <location>
        <begin position="66"/>
        <end position="90"/>
    </location>
</feature>
<keyword evidence="10" id="KW-1185">Reference proteome</keyword>
<dbReference type="PANTHER" id="PTHR22950">
    <property type="entry name" value="AMINO ACID TRANSPORTER"/>
    <property type="match status" value="1"/>
</dbReference>
<gene>
    <name evidence="9" type="ORF">INT47_013179</name>
</gene>
<evidence type="ECO:0000313" key="10">
    <source>
        <dbReference type="Proteomes" id="UP000603453"/>
    </source>
</evidence>
<feature type="transmembrane region" description="Helical" evidence="7">
    <location>
        <begin position="386"/>
        <end position="409"/>
    </location>
</feature>
<dbReference type="Pfam" id="PF01490">
    <property type="entry name" value="Aa_trans"/>
    <property type="match status" value="1"/>
</dbReference>
<evidence type="ECO:0000256" key="1">
    <source>
        <dbReference type="ARBA" id="ARBA00004141"/>
    </source>
</evidence>
<evidence type="ECO:0000256" key="2">
    <source>
        <dbReference type="ARBA" id="ARBA00008066"/>
    </source>
</evidence>
<comment type="similarity">
    <text evidence="2">Belongs to the amino acid/polyamine transporter 2 family.</text>
</comment>
<proteinExistence type="inferred from homology"/>
<feature type="domain" description="Amino acid transporter transmembrane" evidence="8">
    <location>
        <begin position="201"/>
        <end position="587"/>
    </location>
</feature>
<organism evidence="9 10">
    <name type="scientific">Mucor saturninus</name>
    <dbReference type="NCBI Taxonomy" id="64648"/>
    <lineage>
        <taxon>Eukaryota</taxon>
        <taxon>Fungi</taxon>
        <taxon>Fungi incertae sedis</taxon>
        <taxon>Mucoromycota</taxon>
        <taxon>Mucoromycotina</taxon>
        <taxon>Mucoromycetes</taxon>
        <taxon>Mucorales</taxon>
        <taxon>Mucorineae</taxon>
        <taxon>Mucoraceae</taxon>
        <taxon>Mucor</taxon>
    </lineage>
</organism>
<comment type="subcellular location">
    <subcellularLocation>
        <location evidence="1">Membrane</location>
        <topology evidence="1">Multi-pass membrane protein</topology>
    </subcellularLocation>
</comment>
<evidence type="ECO:0000256" key="3">
    <source>
        <dbReference type="ARBA" id="ARBA00022692"/>
    </source>
</evidence>
<evidence type="ECO:0000256" key="4">
    <source>
        <dbReference type="ARBA" id="ARBA00022989"/>
    </source>
</evidence>
<keyword evidence="5 7" id="KW-0472">Membrane</keyword>
<sequence length="594" mass="65435">MSTNSSSEIDVAHVQQHLVMDDMSSHESSAVEIPVPYHLPGAAMTHDIYTHANSLVKASLPRSRSLSDLAPPQLENDNPTAEFSNLDKPGGMRRYHVAQQQRFANQKDPSSFQPETAFEELFRPDSICSERSRQDYTFLYPDTQAQPVTRHFLDYLAMTSVMNQFAGEDLSDSEGDSHTDEETTSLLPNKHTSKVKKGKEKANITKTLFLLFKAFIGSGILFLPKAFLNGGLLFSIITMWVMGGVSLYCFLLLLDCKKYLAGSYGDIGGVLYGPWMRSIVLFSIAISQMGFMCGGTIFIVQNVIEAIRALSHDTIHLSSGAVFIFLAIILMPLVLIRNIAKLSPTALLSDVLIVAGLIVLLAYDFIEIFESGTPTVGPNINWWFNSANYSVFIGTAVYSFEGIGLIIPIRDSMEKPEKFPAVLTFVMVLVASTLCAVGTLGYVAFGEDSKTVALLNLPAGILPNSIQIGYAIAVLLSNALTLFPTIRIIEQALFGERTGKHSLYIKWQKNTLRAFIVILGTLIAYIGANDLDKFISLIGSVCCCPLSLIFPPLFHLALQDTKGWKRSVDMVLIAFGCGVMMFTFYNTSKQWVSQ</sequence>
<feature type="transmembrane region" description="Helical" evidence="7">
    <location>
        <begin position="570"/>
        <end position="588"/>
    </location>
</feature>
<dbReference type="OrthoDB" id="1684102at2759"/>
<accession>A0A8H7QLD7</accession>
<evidence type="ECO:0000256" key="5">
    <source>
        <dbReference type="ARBA" id="ARBA00023136"/>
    </source>
</evidence>
<reference evidence="9" key="1">
    <citation type="submission" date="2020-12" db="EMBL/GenBank/DDBJ databases">
        <title>Metabolic potential, ecology and presence of endohyphal bacteria is reflected in genomic diversity of Mucoromycotina.</title>
        <authorList>
            <person name="Muszewska A."/>
            <person name="Okrasinska A."/>
            <person name="Steczkiewicz K."/>
            <person name="Drgas O."/>
            <person name="Orlowska M."/>
            <person name="Perlinska-Lenart U."/>
            <person name="Aleksandrzak-Piekarczyk T."/>
            <person name="Szatraj K."/>
            <person name="Zielenkiewicz U."/>
            <person name="Pilsyk S."/>
            <person name="Malc E."/>
            <person name="Mieczkowski P."/>
            <person name="Kruszewska J.S."/>
            <person name="Biernat P."/>
            <person name="Pawlowska J."/>
        </authorList>
    </citation>
    <scope>NUCLEOTIDE SEQUENCE</scope>
    <source>
        <strain evidence="9">WA0000017839</strain>
    </source>
</reference>
<evidence type="ECO:0000259" key="8">
    <source>
        <dbReference type="Pfam" id="PF01490"/>
    </source>
</evidence>
<feature type="transmembrane region" description="Helical" evidence="7">
    <location>
        <begin position="534"/>
        <end position="558"/>
    </location>
</feature>
<feature type="transmembrane region" description="Helical" evidence="7">
    <location>
        <begin position="315"/>
        <end position="335"/>
    </location>
</feature>
<feature type="transmembrane region" description="Helical" evidence="7">
    <location>
        <begin position="275"/>
        <end position="300"/>
    </location>
</feature>
<dbReference type="GO" id="GO:0015179">
    <property type="term" value="F:L-amino acid transmembrane transporter activity"/>
    <property type="evidence" value="ECO:0007669"/>
    <property type="project" value="TreeGrafter"/>
</dbReference>
<evidence type="ECO:0000256" key="6">
    <source>
        <dbReference type="SAM" id="MobiDB-lite"/>
    </source>
</evidence>
<evidence type="ECO:0000313" key="9">
    <source>
        <dbReference type="EMBL" id="KAG2193711.1"/>
    </source>
</evidence>
<feature type="transmembrane region" description="Helical" evidence="7">
    <location>
        <begin position="347"/>
        <end position="366"/>
    </location>
</feature>
<dbReference type="AlphaFoldDB" id="A0A8H7QLD7"/>
<dbReference type="EMBL" id="JAEPRD010000220">
    <property type="protein sequence ID" value="KAG2193711.1"/>
    <property type="molecule type" value="Genomic_DNA"/>
</dbReference>
<dbReference type="GO" id="GO:0005774">
    <property type="term" value="C:vacuolar membrane"/>
    <property type="evidence" value="ECO:0007669"/>
    <property type="project" value="TreeGrafter"/>
</dbReference>
<name>A0A8H7QLD7_9FUNG</name>
<keyword evidence="4 7" id="KW-1133">Transmembrane helix</keyword>
<dbReference type="InterPro" id="IPR013057">
    <property type="entry name" value="AA_transpt_TM"/>
</dbReference>
<protein>
    <recommendedName>
        <fullName evidence="8">Amino acid transporter transmembrane domain-containing protein</fullName>
    </recommendedName>
</protein>
<feature type="transmembrane region" description="Helical" evidence="7">
    <location>
        <begin position="207"/>
        <end position="227"/>
    </location>
</feature>
<feature type="transmembrane region" description="Helical" evidence="7">
    <location>
        <begin position="421"/>
        <end position="445"/>
    </location>
</feature>
<feature type="transmembrane region" description="Helical" evidence="7">
    <location>
        <begin position="510"/>
        <end position="528"/>
    </location>
</feature>
<dbReference type="PANTHER" id="PTHR22950:SF666">
    <property type="entry name" value="VACUOLAR AMINO ACID TRANSPORTER 4"/>
    <property type="match status" value="1"/>
</dbReference>
<dbReference type="Proteomes" id="UP000603453">
    <property type="component" value="Unassembled WGS sequence"/>
</dbReference>
<keyword evidence="3 7" id="KW-0812">Transmembrane</keyword>
<feature type="transmembrane region" description="Helical" evidence="7">
    <location>
        <begin position="233"/>
        <end position="254"/>
    </location>
</feature>
<feature type="transmembrane region" description="Helical" evidence="7">
    <location>
        <begin position="465"/>
        <end position="489"/>
    </location>
</feature>